<gene>
    <name evidence="2" type="ORF">E2C01_033048</name>
</gene>
<evidence type="ECO:0000256" key="1">
    <source>
        <dbReference type="SAM" id="MobiDB-lite"/>
    </source>
</evidence>
<comment type="caution">
    <text evidence="2">The sequence shown here is derived from an EMBL/GenBank/DDBJ whole genome shotgun (WGS) entry which is preliminary data.</text>
</comment>
<evidence type="ECO:0000313" key="3">
    <source>
        <dbReference type="Proteomes" id="UP000324222"/>
    </source>
</evidence>
<dbReference type="OrthoDB" id="6371339at2759"/>
<protein>
    <submittedName>
        <fullName evidence="2">Uncharacterized protein</fullName>
    </submittedName>
</protein>
<dbReference type="EMBL" id="VSRR010004385">
    <property type="protein sequence ID" value="MPC39511.1"/>
    <property type="molecule type" value="Genomic_DNA"/>
</dbReference>
<accession>A0A5B7EXJ3</accession>
<dbReference type="Proteomes" id="UP000324222">
    <property type="component" value="Unassembled WGS sequence"/>
</dbReference>
<sequence>MQTRLCEIVGRFSPAPSSRHGLQSTYVLPNLQHWKYVFLRRDSLCTSPQKQYKGLFKVLHNHHMAFIIDRGKKPETVAVDQCKLAHLNTDQPMQVAQLPRKGCPPSTPKPPPLHPAATSKSRRFRHLSPPPD</sequence>
<proteinExistence type="predicted"/>
<dbReference type="AlphaFoldDB" id="A0A5B7EXJ3"/>
<feature type="compositionally biased region" description="Pro residues" evidence="1">
    <location>
        <begin position="105"/>
        <end position="114"/>
    </location>
</feature>
<name>A0A5B7EXJ3_PORTR</name>
<organism evidence="2 3">
    <name type="scientific">Portunus trituberculatus</name>
    <name type="common">Swimming crab</name>
    <name type="synonym">Neptunus trituberculatus</name>
    <dbReference type="NCBI Taxonomy" id="210409"/>
    <lineage>
        <taxon>Eukaryota</taxon>
        <taxon>Metazoa</taxon>
        <taxon>Ecdysozoa</taxon>
        <taxon>Arthropoda</taxon>
        <taxon>Crustacea</taxon>
        <taxon>Multicrustacea</taxon>
        <taxon>Malacostraca</taxon>
        <taxon>Eumalacostraca</taxon>
        <taxon>Eucarida</taxon>
        <taxon>Decapoda</taxon>
        <taxon>Pleocyemata</taxon>
        <taxon>Brachyura</taxon>
        <taxon>Eubrachyura</taxon>
        <taxon>Portunoidea</taxon>
        <taxon>Portunidae</taxon>
        <taxon>Portuninae</taxon>
        <taxon>Portunus</taxon>
    </lineage>
</organism>
<feature type="region of interest" description="Disordered" evidence="1">
    <location>
        <begin position="90"/>
        <end position="132"/>
    </location>
</feature>
<keyword evidence="3" id="KW-1185">Reference proteome</keyword>
<reference evidence="2 3" key="1">
    <citation type="submission" date="2019-05" db="EMBL/GenBank/DDBJ databases">
        <title>Another draft genome of Portunus trituberculatus and its Hox gene families provides insights of decapod evolution.</title>
        <authorList>
            <person name="Jeong J.-H."/>
            <person name="Song I."/>
            <person name="Kim S."/>
            <person name="Choi T."/>
            <person name="Kim D."/>
            <person name="Ryu S."/>
            <person name="Kim W."/>
        </authorList>
    </citation>
    <scope>NUCLEOTIDE SEQUENCE [LARGE SCALE GENOMIC DNA]</scope>
    <source>
        <tissue evidence="2">Muscle</tissue>
    </source>
</reference>
<evidence type="ECO:0000313" key="2">
    <source>
        <dbReference type="EMBL" id="MPC39511.1"/>
    </source>
</evidence>